<dbReference type="RefSeq" id="WP_398353438.1">
    <property type="nucleotide sequence ID" value="NZ_JBIQWK010000011.1"/>
</dbReference>
<comment type="caution">
    <text evidence="1">The sequence shown here is derived from an EMBL/GenBank/DDBJ whole genome shotgun (WGS) entry which is preliminary data.</text>
</comment>
<accession>A0ABW7S7F4</accession>
<keyword evidence="2" id="KW-1185">Reference proteome</keyword>
<evidence type="ECO:0000313" key="2">
    <source>
        <dbReference type="Proteomes" id="UP001610810"/>
    </source>
</evidence>
<organism evidence="1 2">
    <name type="scientific">Streptomyces tendae</name>
    <dbReference type="NCBI Taxonomy" id="1932"/>
    <lineage>
        <taxon>Bacteria</taxon>
        <taxon>Bacillati</taxon>
        <taxon>Actinomycetota</taxon>
        <taxon>Actinomycetes</taxon>
        <taxon>Kitasatosporales</taxon>
        <taxon>Streptomycetaceae</taxon>
        <taxon>Streptomyces</taxon>
    </lineage>
</organism>
<proteinExistence type="predicted"/>
<reference evidence="1 2" key="1">
    <citation type="submission" date="2024-10" db="EMBL/GenBank/DDBJ databases">
        <authorList>
            <person name="Wannawong T."/>
            <person name="Kuncharoen N."/>
            <person name="Mhuantong W."/>
        </authorList>
    </citation>
    <scope>NUCLEOTIDE SEQUENCE [LARGE SCALE GENOMIC DNA]</scope>
    <source>
        <strain evidence="1 2">CALK1-4</strain>
    </source>
</reference>
<dbReference type="EMBL" id="JBIQWK010000011">
    <property type="protein sequence ID" value="MFI0576196.1"/>
    <property type="molecule type" value="Genomic_DNA"/>
</dbReference>
<evidence type="ECO:0000313" key="1">
    <source>
        <dbReference type="EMBL" id="MFI0576196.1"/>
    </source>
</evidence>
<dbReference type="Proteomes" id="UP001610810">
    <property type="component" value="Unassembled WGS sequence"/>
</dbReference>
<protein>
    <submittedName>
        <fullName evidence="1">Uncharacterized protein</fullName>
    </submittedName>
</protein>
<name>A0ABW7S7F4_STRTE</name>
<gene>
    <name evidence="1" type="ORF">ACH3YB_31675</name>
</gene>
<sequence length="149" mass="16041">MRYAVIAADGEVTHHEGHPDWDTVIGPEGKARVYLPGAAVAGWVNDIGLLDPKRYPRNIVGSCVLATLGARVQPYAGPVVFTGWHPFTEIGPLPDPGFLDMVHGDVLKALAGQTPRAMSPSWAQHIREIAEHARNGAVPGITVRTVKLR</sequence>